<feature type="domain" description="Polysaccharide pyruvyl transferase" evidence="1">
    <location>
        <begin position="51"/>
        <end position="362"/>
    </location>
</feature>
<dbReference type="eggNOG" id="arCOG04826">
    <property type="taxonomic scope" value="Archaea"/>
</dbReference>
<gene>
    <name evidence="2" type="ORF">Natoc_3004</name>
</gene>
<dbReference type="RefSeq" id="WP_015322197.1">
    <property type="nucleotide sequence ID" value="NC_019974.1"/>
</dbReference>
<dbReference type="KEGG" id="nou:Natoc_3004"/>
<evidence type="ECO:0000313" key="2">
    <source>
        <dbReference type="EMBL" id="AGB38758.1"/>
    </source>
</evidence>
<accession>L0K3T0</accession>
<organism evidence="2 3">
    <name type="scientific">Natronococcus occultus SP4</name>
    <dbReference type="NCBI Taxonomy" id="694430"/>
    <lineage>
        <taxon>Archaea</taxon>
        <taxon>Methanobacteriati</taxon>
        <taxon>Methanobacteriota</taxon>
        <taxon>Stenosarchaea group</taxon>
        <taxon>Halobacteria</taxon>
        <taxon>Halobacteriales</taxon>
        <taxon>Natrialbaceae</taxon>
        <taxon>Natronococcus</taxon>
    </lineage>
</organism>
<dbReference type="Proteomes" id="UP000010878">
    <property type="component" value="Chromosome"/>
</dbReference>
<dbReference type="OrthoDB" id="330594at2157"/>
<dbReference type="HOGENOM" id="CLU_640328_0_0_2"/>
<protein>
    <recommendedName>
        <fullName evidence="1">Polysaccharide pyruvyl transferase domain-containing protein</fullName>
    </recommendedName>
</protein>
<dbReference type="PANTHER" id="PTHR36836:SF1">
    <property type="entry name" value="COLANIC ACID BIOSYNTHESIS PROTEIN WCAK"/>
    <property type="match status" value="1"/>
</dbReference>
<reference evidence="2 3" key="1">
    <citation type="submission" date="2012-11" db="EMBL/GenBank/DDBJ databases">
        <title>FINISHED of Natronococcus occultus SP4, DSM 3396.</title>
        <authorList>
            <consortium name="DOE Joint Genome Institute"/>
            <person name="Eisen J."/>
            <person name="Huntemann M."/>
            <person name="Wei C.-L."/>
            <person name="Han J."/>
            <person name="Detter J.C."/>
            <person name="Han C."/>
            <person name="Tapia R."/>
            <person name="Chen A."/>
            <person name="Kyrpides N."/>
            <person name="Mavromatis K."/>
            <person name="Markowitz V."/>
            <person name="Szeto E."/>
            <person name="Ivanova N."/>
            <person name="Mikhailova N."/>
            <person name="Ovchinnikova G."/>
            <person name="Pagani I."/>
            <person name="Pati A."/>
            <person name="Goodwin L."/>
            <person name="Nordberg H.P."/>
            <person name="Cantor M.N."/>
            <person name="Hua S.X."/>
            <person name="Woyke T."/>
            <person name="Eisen J."/>
            <person name="Klenk H.-P."/>
            <person name="Klenk H.-P."/>
        </authorList>
    </citation>
    <scope>NUCLEOTIDE SEQUENCE [LARGE SCALE GENOMIC DNA]</scope>
    <source>
        <strain evidence="2 3">SP4</strain>
    </source>
</reference>
<evidence type="ECO:0000313" key="3">
    <source>
        <dbReference type="Proteomes" id="UP000010878"/>
    </source>
</evidence>
<dbReference type="AlphaFoldDB" id="L0K3T0"/>
<dbReference type="GeneID" id="14403391"/>
<dbReference type="STRING" id="694430.Natoc_3004"/>
<keyword evidence="3" id="KW-1185">Reference proteome</keyword>
<evidence type="ECO:0000259" key="1">
    <source>
        <dbReference type="Pfam" id="PF04230"/>
    </source>
</evidence>
<name>L0K3T0_9EURY</name>
<sequence>MKNTIANLSEKASFVGGLGAELITDKLTGDALESEETTKESIVIVGGELFNKGAQAMTFTVVDQLSRRFPEKDIYLFSDRDFERDPTEKEQYAFTIVPWGVSQRIDSMPLSLTYDVPNSVHEDVRSILNDCFFMIDINGYALTSQWGVKKSLLYMSNIAIAKKYSIPLYILPQSIGPFDYPTPQQFLLEPFLSNYLPYPKIICPREDDGVRQLLPYTTDNISRQFDIVLQYDEYNLENIYTERPSIKEIEIESDAVGIVPNARVAERKTDGELDEIYSTTIETLLAAGFEVYILRHSTEDLAICKEIQQLFDDTEAVHLVDDDLSALELERIIDQFEFLIGSRYHSLVHAYKNNTPVIAIGWAIKYKELLAEFGQAQYYFDGRETLSTQELETAISQMIKNRKDEAATVERKRAEILRNDLITDLFEK</sequence>
<dbReference type="EMBL" id="CP003929">
    <property type="protein sequence ID" value="AGB38758.1"/>
    <property type="molecule type" value="Genomic_DNA"/>
</dbReference>
<dbReference type="Pfam" id="PF04230">
    <property type="entry name" value="PS_pyruv_trans"/>
    <property type="match status" value="1"/>
</dbReference>
<dbReference type="PANTHER" id="PTHR36836">
    <property type="entry name" value="COLANIC ACID BIOSYNTHESIS PROTEIN WCAK"/>
    <property type="match status" value="1"/>
</dbReference>
<proteinExistence type="predicted"/>
<dbReference type="InterPro" id="IPR007345">
    <property type="entry name" value="Polysacch_pyruvyl_Trfase"/>
</dbReference>